<feature type="non-terminal residue" evidence="1">
    <location>
        <position position="1"/>
    </location>
</feature>
<dbReference type="EMBL" id="CAJVQC010097837">
    <property type="protein sequence ID" value="CAG8829751.1"/>
    <property type="molecule type" value="Genomic_DNA"/>
</dbReference>
<gene>
    <name evidence="1" type="ORF">RPERSI_LOCUS27583</name>
</gene>
<dbReference type="Proteomes" id="UP000789920">
    <property type="component" value="Unassembled WGS sequence"/>
</dbReference>
<accession>A0ACA9S841</accession>
<keyword evidence="2" id="KW-1185">Reference proteome</keyword>
<name>A0ACA9S841_9GLOM</name>
<proteinExistence type="predicted"/>
<reference evidence="1" key="1">
    <citation type="submission" date="2021-06" db="EMBL/GenBank/DDBJ databases">
        <authorList>
            <person name="Kallberg Y."/>
            <person name="Tangrot J."/>
            <person name="Rosling A."/>
        </authorList>
    </citation>
    <scope>NUCLEOTIDE SEQUENCE</scope>
    <source>
        <strain evidence="1">MA461A</strain>
    </source>
</reference>
<evidence type="ECO:0000313" key="1">
    <source>
        <dbReference type="EMBL" id="CAG8829751.1"/>
    </source>
</evidence>
<sequence length="120" mass="13997">KNNKMEDYEYFTCVSTSSELVNVSSTDQQNYILKICAEKFRQNKKKDDDEIFPILLKLADLGLYPEAEYILSLLYINKQGIAKEETAPNVEYAKQFNKWLKQAAEKGHAEAKELYYKIKD</sequence>
<comment type="caution">
    <text evidence="1">The sequence shown here is derived from an EMBL/GenBank/DDBJ whole genome shotgun (WGS) entry which is preliminary data.</text>
</comment>
<evidence type="ECO:0000313" key="2">
    <source>
        <dbReference type="Proteomes" id="UP000789920"/>
    </source>
</evidence>
<protein>
    <submittedName>
        <fullName evidence="1">9832_t:CDS:1</fullName>
    </submittedName>
</protein>
<organism evidence="1 2">
    <name type="scientific">Racocetra persica</name>
    <dbReference type="NCBI Taxonomy" id="160502"/>
    <lineage>
        <taxon>Eukaryota</taxon>
        <taxon>Fungi</taxon>
        <taxon>Fungi incertae sedis</taxon>
        <taxon>Mucoromycota</taxon>
        <taxon>Glomeromycotina</taxon>
        <taxon>Glomeromycetes</taxon>
        <taxon>Diversisporales</taxon>
        <taxon>Gigasporaceae</taxon>
        <taxon>Racocetra</taxon>
    </lineage>
</organism>